<dbReference type="STRING" id="207949.RED65_05014"/>
<dbReference type="AlphaFoldDB" id="Q1MYS9"/>
<protein>
    <recommendedName>
        <fullName evidence="3">DUF3047 domain-containing protein</fullName>
    </recommendedName>
</protein>
<dbReference type="Pfam" id="PF11249">
    <property type="entry name" value="DUF3047"/>
    <property type="match status" value="1"/>
</dbReference>
<dbReference type="HOGENOM" id="CLU_077139_1_0_6"/>
<dbReference type="EMBL" id="AAQH01000023">
    <property type="protein sequence ID" value="EAT11127.1"/>
    <property type="molecule type" value="Genomic_DNA"/>
</dbReference>
<evidence type="ECO:0000313" key="2">
    <source>
        <dbReference type="Proteomes" id="UP000004263"/>
    </source>
</evidence>
<dbReference type="Proteomes" id="UP000004263">
    <property type="component" value="Unassembled WGS sequence"/>
</dbReference>
<keyword evidence="2" id="KW-1185">Reference proteome</keyword>
<gene>
    <name evidence="1" type="ORF">RED65_05014</name>
</gene>
<reference evidence="1 2" key="1">
    <citation type="submission" date="2006-03" db="EMBL/GenBank/DDBJ databases">
        <authorList>
            <person name="Pinhassi J."/>
            <person name="Pedros-Alio C."/>
            <person name="Ferriera S."/>
            <person name="Johnson J."/>
            <person name="Kravitz S."/>
            <person name="Halpern A."/>
            <person name="Remington K."/>
            <person name="Beeson K."/>
            <person name="Tran B."/>
            <person name="Rogers Y.-H."/>
            <person name="Friedman R."/>
            <person name="Venter J.C."/>
        </authorList>
    </citation>
    <scope>NUCLEOTIDE SEQUENCE [LARGE SCALE GENOMIC DNA]</scope>
    <source>
        <strain evidence="1 2">RED65</strain>
    </source>
</reference>
<organism evidence="1 2">
    <name type="scientific">Bermanella marisrubri</name>
    <dbReference type="NCBI Taxonomy" id="207949"/>
    <lineage>
        <taxon>Bacteria</taxon>
        <taxon>Pseudomonadati</taxon>
        <taxon>Pseudomonadota</taxon>
        <taxon>Gammaproteobacteria</taxon>
        <taxon>Oceanospirillales</taxon>
        <taxon>Oceanospirillaceae</taxon>
        <taxon>Bermanella</taxon>
    </lineage>
</organism>
<dbReference type="InterPro" id="IPR021409">
    <property type="entry name" value="DUF3047"/>
</dbReference>
<dbReference type="OrthoDB" id="9775969at2"/>
<sequence length="211" mass="24057">MVVFSITTQAQVILDTQKASLSEWQSKSFSGETQYQWKNSDGERYLQAISESSASGIAKEQRIDLLQTPFLNWSWSTESLLSSLNETKKSGDDYVARIYVVIDGGWQFWSTISLNYVYSSQQTVGQTWNNAFAGENVVMLAVQGKESAPRTWYANKRNVYQDLIRYFGDKGSDEKNQEAYRYIDAVAIMTDTDNSEQKATSQYGNIWFSKD</sequence>
<proteinExistence type="predicted"/>
<evidence type="ECO:0000313" key="1">
    <source>
        <dbReference type="EMBL" id="EAT11127.1"/>
    </source>
</evidence>
<name>Q1MYS9_9GAMM</name>
<comment type="caution">
    <text evidence="1">The sequence shown here is derived from an EMBL/GenBank/DDBJ whole genome shotgun (WGS) entry which is preliminary data.</text>
</comment>
<evidence type="ECO:0008006" key="3">
    <source>
        <dbReference type="Google" id="ProtNLM"/>
    </source>
</evidence>
<accession>Q1MYS9</accession>